<dbReference type="PROSITE" id="PS01124">
    <property type="entry name" value="HTH_ARAC_FAMILY_2"/>
    <property type="match status" value="1"/>
</dbReference>
<proteinExistence type="predicted"/>
<dbReference type="EMBL" id="JAVDTT010000003">
    <property type="protein sequence ID" value="MDR6842485.1"/>
    <property type="molecule type" value="Genomic_DNA"/>
</dbReference>
<keyword evidence="2" id="KW-0238">DNA-binding</keyword>
<dbReference type="Gene3D" id="1.10.10.60">
    <property type="entry name" value="Homeodomain-like"/>
    <property type="match status" value="1"/>
</dbReference>
<accession>A0ABU1RUN2</accession>
<reference evidence="5 6" key="1">
    <citation type="submission" date="2023-07" db="EMBL/GenBank/DDBJ databases">
        <title>Sorghum-associated microbial communities from plants grown in Nebraska, USA.</title>
        <authorList>
            <person name="Schachtman D."/>
        </authorList>
    </citation>
    <scope>NUCLEOTIDE SEQUENCE [LARGE SCALE GENOMIC DNA]</scope>
    <source>
        <strain evidence="5 6">BE107</strain>
    </source>
</reference>
<gene>
    <name evidence="5" type="ORF">J2W94_002779</name>
</gene>
<organism evidence="5 6">
    <name type="scientific">Pseudoxanthomonas sacheonensis</name>
    <dbReference type="NCBI Taxonomy" id="443615"/>
    <lineage>
        <taxon>Bacteria</taxon>
        <taxon>Pseudomonadati</taxon>
        <taxon>Pseudomonadota</taxon>
        <taxon>Gammaproteobacteria</taxon>
        <taxon>Lysobacterales</taxon>
        <taxon>Lysobacteraceae</taxon>
        <taxon>Pseudoxanthomonas</taxon>
    </lineage>
</organism>
<dbReference type="PANTHER" id="PTHR46796:SF15">
    <property type="entry name" value="BLL1074 PROTEIN"/>
    <property type="match status" value="1"/>
</dbReference>
<evidence type="ECO:0000313" key="5">
    <source>
        <dbReference type="EMBL" id="MDR6842485.1"/>
    </source>
</evidence>
<dbReference type="PANTHER" id="PTHR46796">
    <property type="entry name" value="HTH-TYPE TRANSCRIPTIONAL ACTIVATOR RHAS-RELATED"/>
    <property type="match status" value="1"/>
</dbReference>
<feature type="domain" description="HTH araC/xylS-type" evidence="4">
    <location>
        <begin position="156"/>
        <end position="258"/>
    </location>
</feature>
<evidence type="ECO:0000256" key="1">
    <source>
        <dbReference type="ARBA" id="ARBA00023015"/>
    </source>
</evidence>
<dbReference type="Proteomes" id="UP001254759">
    <property type="component" value="Unassembled WGS sequence"/>
</dbReference>
<name>A0ABU1RUN2_9GAMM</name>
<evidence type="ECO:0000256" key="2">
    <source>
        <dbReference type="ARBA" id="ARBA00023125"/>
    </source>
</evidence>
<comment type="caution">
    <text evidence="5">The sequence shown here is derived from an EMBL/GenBank/DDBJ whole genome shotgun (WGS) entry which is preliminary data.</text>
</comment>
<dbReference type="Pfam" id="PF12833">
    <property type="entry name" value="HTH_18"/>
    <property type="match status" value="1"/>
</dbReference>
<keyword evidence="6" id="KW-1185">Reference proteome</keyword>
<keyword evidence="1" id="KW-0805">Transcription regulation</keyword>
<keyword evidence="3" id="KW-0804">Transcription</keyword>
<dbReference type="SMART" id="SM00342">
    <property type="entry name" value="HTH_ARAC"/>
    <property type="match status" value="1"/>
</dbReference>
<evidence type="ECO:0000259" key="4">
    <source>
        <dbReference type="PROSITE" id="PS01124"/>
    </source>
</evidence>
<sequence>MQFLSLVPQAPLSHLIETIWDWEAAFQPHRLERVLPVANAGLIINLAEDQTRVYDEQYRCTRFSGSTLDGPRTRSNIIDTEEQVAVMGVVFRPGGAAMFFRERMDRLANDSVDLEDLVGNSVVLLRERLLEAGSPRRRLALLLQWLEKRASPTASTNPLRYALAALDSDPRIGALTAAARDLGWSPRQLGERFRQQVGITPKRYLRLRRFHRVIATTEARERIDWAGLSLDCGYHDQAHMAHEFREFSGLSPATYSRQRGPWSNHIALP</sequence>
<dbReference type="InterPro" id="IPR046532">
    <property type="entry name" value="DUF6597"/>
</dbReference>
<dbReference type="Pfam" id="PF20240">
    <property type="entry name" value="DUF6597"/>
    <property type="match status" value="1"/>
</dbReference>
<protein>
    <submittedName>
        <fullName evidence="5">AraC-like DNA-binding protein</fullName>
    </submittedName>
</protein>
<dbReference type="RefSeq" id="WP_310094539.1">
    <property type="nucleotide sequence ID" value="NZ_JAVDTT010000003.1"/>
</dbReference>
<evidence type="ECO:0000256" key="3">
    <source>
        <dbReference type="ARBA" id="ARBA00023163"/>
    </source>
</evidence>
<dbReference type="InterPro" id="IPR018060">
    <property type="entry name" value="HTH_AraC"/>
</dbReference>
<dbReference type="InterPro" id="IPR050204">
    <property type="entry name" value="AraC_XylS_family_regulators"/>
</dbReference>
<evidence type="ECO:0000313" key="6">
    <source>
        <dbReference type="Proteomes" id="UP001254759"/>
    </source>
</evidence>